<dbReference type="PhylomeDB" id="B4KMI0"/>
<dbReference type="InterPro" id="IPR000276">
    <property type="entry name" value="GPCR_Rhodpsn"/>
</dbReference>
<evidence type="ECO:0000313" key="12">
    <source>
        <dbReference type="EMBL" id="EDW10827.1"/>
    </source>
</evidence>
<feature type="transmembrane region" description="Helical" evidence="10">
    <location>
        <begin position="147"/>
        <end position="172"/>
    </location>
</feature>
<dbReference type="Proteomes" id="UP000009192">
    <property type="component" value="Unassembled WGS sequence"/>
</dbReference>
<evidence type="ECO:0000259" key="11">
    <source>
        <dbReference type="PROSITE" id="PS50262"/>
    </source>
</evidence>
<evidence type="ECO:0000256" key="9">
    <source>
        <dbReference type="RuleBase" id="RU000688"/>
    </source>
</evidence>
<feature type="transmembrane region" description="Helical" evidence="10">
    <location>
        <begin position="98"/>
        <end position="126"/>
    </location>
</feature>
<dbReference type="InParanoid" id="B4KMI0"/>
<evidence type="ECO:0000256" key="8">
    <source>
        <dbReference type="ARBA" id="ARBA00023224"/>
    </source>
</evidence>
<keyword evidence="4 10" id="KW-1133">Transmembrane helix</keyword>
<feature type="domain" description="G-protein coupled receptors family 1 profile" evidence="11">
    <location>
        <begin position="48"/>
        <end position="365"/>
    </location>
</feature>
<dbReference type="PRINTS" id="PR00237">
    <property type="entry name" value="GPCRRHODOPSN"/>
</dbReference>
<dbReference type="FunCoup" id="B4KMI0">
    <property type="interactions" value="1"/>
</dbReference>
<dbReference type="PROSITE" id="PS00237">
    <property type="entry name" value="G_PROTEIN_RECEP_F1_1"/>
    <property type="match status" value="1"/>
</dbReference>
<dbReference type="CDD" id="cd00637">
    <property type="entry name" value="7tm_classA_rhodopsin-like"/>
    <property type="match status" value="1"/>
</dbReference>
<evidence type="ECO:0000256" key="3">
    <source>
        <dbReference type="ARBA" id="ARBA00022692"/>
    </source>
</evidence>
<feature type="transmembrane region" description="Helical" evidence="10">
    <location>
        <begin position="344"/>
        <end position="368"/>
    </location>
</feature>
<dbReference type="GO" id="GO:0005886">
    <property type="term" value="C:plasma membrane"/>
    <property type="evidence" value="ECO:0007669"/>
    <property type="project" value="TreeGrafter"/>
</dbReference>
<feature type="transmembrane region" description="Helical" evidence="10">
    <location>
        <begin position="32"/>
        <end position="55"/>
    </location>
</feature>
<evidence type="ECO:0000256" key="1">
    <source>
        <dbReference type="ARBA" id="ARBA00004141"/>
    </source>
</evidence>
<feature type="transmembrane region" description="Helical" evidence="10">
    <location>
        <begin position="209"/>
        <end position="234"/>
    </location>
</feature>
<dbReference type="eggNOG" id="KOG4219">
    <property type="taxonomic scope" value="Eukaryota"/>
</dbReference>
<evidence type="ECO:0000256" key="10">
    <source>
        <dbReference type="SAM" id="Phobius"/>
    </source>
</evidence>
<dbReference type="Pfam" id="PF00001">
    <property type="entry name" value="7tm_1"/>
    <property type="match status" value="1"/>
</dbReference>
<evidence type="ECO:0000256" key="4">
    <source>
        <dbReference type="ARBA" id="ARBA00022989"/>
    </source>
</evidence>
<comment type="similarity">
    <text evidence="2 9">Belongs to the G-protein coupled receptor 1 family.</text>
</comment>
<dbReference type="GO" id="GO:0008188">
    <property type="term" value="F:neuropeptide receptor activity"/>
    <property type="evidence" value="ECO:0007669"/>
    <property type="project" value="TreeGrafter"/>
</dbReference>
<evidence type="ECO:0000256" key="2">
    <source>
        <dbReference type="ARBA" id="ARBA00010663"/>
    </source>
</evidence>
<dbReference type="PROSITE" id="PS50262">
    <property type="entry name" value="G_PROTEIN_RECEP_F1_2"/>
    <property type="match status" value="1"/>
</dbReference>
<evidence type="ECO:0000313" key="13">
    <source>
        <dbReference type="Proteomes" id="UP000009192"/>
    </source>
</evidence>
<keyword evidence="3 9" id="KW-0812">Transmembrane</keyword>
<dbReference type="EMBL" id="CH933808">
    <property type="protein sequence ID" value="EDW10827.1"/>
    <property type="molecule type" value="Genomic_DNA"/>
</dbReference>
<name>B4KMI0_DROMO</name>
<dbReference type="PANTHER" id="PTHR24238:SF58">
    <property type="entry name" value="FI22604P1"/>
    <property type="match status" value="1"/>
</dbReference>
<keyword evidence="7 9" id="KW-0675">Receptor</keyword>
<keyword evidence="5 9" id="KW-0297">G-protein coupled receptor</keyword>
<evidence type="ECO:0000256" key="5">
    <source>
        <dbReference type="ARBA" id="ARBA00023040"/>
    </source>
</evidence>
<dbReference type="InterPro" id="IPR017452">
    <property type="entry name" value="GPCR_Rhodpsn_7TM"/>
</dbReference>
<evidence type="ECO:0000256" key="7">
    <source>
        <dbReference type="ARBA" id="ARBA00023170"/>
    </source>
</evidence>
<gene>
    <name evidence="12" type="primary">Dmoj\GI21316</name>
    <name evidence="12" type="ORF">Dmoj_GI21316</name>
</gene>
<organism evidence="12 13">
    <name type="scientific">Drosophila mojavensis</name>
    <name type="common">Fruit fly</name>
    <dbReference type="NCBI Taxonomy" id="7230"/>
    <lineage>
        <taxon>Eukaryota</taxon>
        <taxon>Metazoa</taxon>
        <taxon>Ecdysozoa</taxon>
        <taxon>Arthropoda</taxon>
        <taxon>Hexapoda</taxon>
        <taxon>Insecta</taxon>
        <taxon>Pterygota</taxon>
        <taxon>Neoptera</taxon>
        <taxon>Endopterygota</taxon>
        <taxon>Diptera</taxon>
        <taxon>Brachycera</taxon>
        <taxon>Muscomorpha</taxon>
        <taxon>Ephydroidea</taxon>
        <taxon>Drosophilidae</taxon>
        <taxon>Drosophila</taxon>
    </lineage>
</organism>
<comment type="subcellular location">
    <subcellularLocation>
        <location evidence="1">Membrane</location>
        <topology evidence="1">Multi-pass membrane protein</topology>
    </subcellularLocation>
</comment>
<dbReference type="HOGENOM" id="CLU_556990_0_0_1"/>
<dbReference type="OMA" id="ITWRCYP"/>
<accession>B4KMI0</accession>
<dbReference type="SUPFAM" id="SSF81321">
    <property type="entry name" value="Family A G protein-coupled receptor-like"/>
    <property type="match status" value="1"/>
</dbReference>
<evidence type="ECO:0000256" key="6">
    <source>
        <dbReference type="ARBA" id="ARBA00023136"/>
    </source>
</evidence>
<proteinExistence type="inferred from homology"/>
<reference evidence="12 13" key="1">
    <citation type="journal article" date="2007" name="Nature">
        <title>Evolution of genes and genomes on the Drosophila phylogeny.</title>
        <authorList>
            <consortium name="Drosophila 12 Genomes Consortium"/>
            <person name="Clark A.G."/>
            <person name="Eisen M.B."/>
            <person name="Smith D.R."/>
            <person name="Bergman C.M."/>
            <person name="Oliver B."/>
            <person name="Markow T.A."/>
            <person name="Kaufman T.C."/>
            <person name="Kellis M."/>
            <person name="Gelbart W."/>
            <person name="Iyer V.N."/>
            <person name="Pollard D.A."/>
            <person name="Sackton T.B."/>
            <person name="Larracuente A.M."/>
            <person name="Singh N.D."/>
            <person name="Abad J.P."/>
            <person name="Abt D.N."/>
            <person name="Adryan B."/>
            <person name="Aguade M."/>
            <person name="Akashi H."/>
            <person name="Anderson W.W."/>
            <person name="Aquadro C.F."/>
            <person name="Ardell D.H."/>
            <person name="Arguello R."/>
            <person name="Artieri C.G."/>
            <person name="Barbash D.A."/>
            <person name="Barker D."/>
            <person name="Barsanti P."/>
            <person name="Batterham P."/>
            <person name="Batzoglou S."/>
            <person name="Begun D."/>
            <person name="Bhutkar A."/>
            <person name="Blanco E."/>
            <person name="Bosak S.A."/>
            <person name="Bradley R.K."/>
            <person name="Brand A.D."/>
            <person name="Brent M.R."/>
            <person name="Brooks A.N."/>
            <person name="Brown R.H."/>
            <person name="Butlin R.K."/>
            <person name="Caggese C."/>
            <person name="Calvi B.R."/>
            <person name="Bernardo de Carvalho A."/>
            <person name="Caspi A."/>
            <person name="Castrezana S."/>
            <person name="Celniker S.E."/>
            <person name="Chang J.L."/>
            <person name="Chapple C."/>
            <person name="Chatterji S."/>
            <person name="Chinwalla A."/>
            <person name="Civetta A."/>
            <person name="Clifton S.W."/>
            <person name="Comeron J.M."/>
            <person name="Costello J.C."/>
            <person name="Coyne J.A."/>
            <person name="Daub J."/>
            <person name="David R.G."/>
            <person name="Delcher A.L."/>
            <person name="Delehaunty K."/>
            <person name="Do C.B."/>
            <person name="Ebling H."/>
            <person name="Edwards K."/>
            <person name="Eickbush T."/>
            <person name="Evans J.D."/>
            <person name="Filipski A."/>
            <person name="Findeiss S."/>
            <person name="Freyhult E."/>
            <person name="Fulton L."/>
            <person name="Fulton R."/>
            <person name="Garcia A.C."/>
            <person name="Gardiner A."/>
            <person name="Garfield D.A."/>
            <person name="Garvin B.E."/>
            <person name="Gibson G."/>
            <person name="Gilbert D."/>
            <person name="Gnerre S."/>
            <person name="Godfrey J."/>
            <person name="Good R."/>
            <person name="Gotea V."/>
            <person name="Gravely B."/>
            <person name="Greenberg A.J."/>
            <person name="Griffiths-Jones S."/>
            <person name="Gross S."/>
            <person name="Guigo R."/>
            <person name="Gustafson E.A."/>
            <person name="Haerty W."/>
            <person name="Hahn M.W."/>
            <person name="Halligan D.L."/>
            <person name="Halpern A.L."/>
            <person name="Halter G.M."/>
            <person name="Han M.V."/>
            <person name="Heger A."/>
            <person name="Hillier L."/>
            <person name="Hinrichs A.S."/>
            <person name="Holmes I."/>
            <person name="Hoskins R.A."/>
            <person name="Hubisz M.J."/>
            <person name="Hultmark D."/>
            <person name="Huntley M.A."/>
            <person name="Jaffe D.B."/>
            <person name="Jagadeeshan S."/>
            <person name="Jeck W.R."/>
            <person name="Johnson J."/>
            <person name="Jones C.D."/>
            <person name="Jordan W.C."/>
            <person name="Karpen G.H."/>
            <person name="Kataoka E."/>
            <person name="Keightley P.D."/>
            <person name="Kheradpour P."/>
            <person name="Kirkness E.F."/>
            <person name="Koerich L.B."/>
            <person name="Kristiansen K."/>
            <person name="Kudrna D."/>
            <person name="Kulathinal R.J."/>
            <person name="Kumar S."/>
            <person name="Kwok R."/>
            <person name="Lander E."/>
            <person name="Langley C.H."/>
            <person name="Lapoint R."/>
            <person name="Lazzaro B.P."/>
            <person name="Lee S.J."/>
            <person name="Levesque L."/>
            <person name="Li R."/>
            <person name="Lin C.F."/>
            <person name="Lin M.F."/>
            <person name="Lindblad-Toh K."/>
            <person name="Llopart A."/>
            <person name="Long M."/>
            <person name="Low L."/>
            <person name="Lozovsky E."/>
            <person name="Lu J."/>
            <person name="Luo M."/>
            <person name="Machado C.A."/>
            <person name="Makalowski W."/>
            <person name="Marzo M."/>
            <person name="Matsuda M."/>
            <person name="Matzkin L."/>
            <person name="McAllister B."/>
            <person name="McBride C.S."/>
            <person name="McKernan B."/>
            <person name="McKernan K."/>
            <person name="Mendez-Lago M."/>
            <person name="Minx P."/>
            <person name="Mollenhauer M.U."/>
            <person name="Montooth K."/>
            <person name="Mount S.M."/>
            <person name="Mu X."/>
            <person name="Myers E."/>
            <person name="Negre B."/>
            <person name="Newfeld S."/>
            <person name="Nielsen R."/>
            <person name="Noor M.A."/>
            <person name="O'Grady P."/>
            <person name="Pachter L."/>
            <person name="Papaceit M."/>
            <person name="Parisi M.J."/>
            <person name="Parisi M."/>
            <person name="Parts L."/>
            <person name="Pedersen J.S."/>
            <person name="Pesole G."/>
            <person name="Phillippy A.M."/>
            <person name="Ponting C.P."/>
            <person name="Pop M."/>
            <person name="Porcelli D."/>
            <person name="Powell J.R."/>
            <person name="Prohaska S."/>
            <person name="Pruitt K."/>
            <person name="Puig M."/>
            <person name="Quesneville H."/>
            <person name="Ram K.R."/>
            <person name="Rand D."/>
            <person name="Rasmussen M.D."/>
            <person name="Reed L.K."/>
            <person name="Reenan R."/>
            <person name="Reily A."/>
            <person name="Remington K.A."/>
            <person name="Rieger T.T."/>
            <person name="Ritchie M.G."/>
            <person name="Robin C."/>
            <person name="Rogers Y.H."/>
            <person name="Rohde C."/>
            <person name="Rozas J."/>
            <person name="Rubenfield M.J."/>
            <person name="Ruiz A."/>
            <person name="Russo S."/>
            <person name="Salzberg S.L."/>
            <person name="Sanchez-Gracia A."/>
            <person name="Saranga D.J."/>
            <person name="Sato H."/>
            <person name="Schaeffer S.W."/>
            <person name="Schatz M.C."/>
            <person name="Schlenke T."/>
            <person name="Schwartz R."/>
            <person name="Segarra C."/>
            <person name="Singh R.S."/>
            <person name="Sirot L."/>
            <person name="Sirota M."/>
            <person name="Sisneros N.B."/>
            <person name="Smith C.D."/>
            <person name="Smith T.F."/>
            <person name="Spieth J."/>
            <person name="Stage D.E."/>
            <person name="Stark A."/>
            <person name="Stephan W."/>
            <person name="Strausberg R.L."/>
            <person name="Strempel S."/>
            <person name="Sturgill D."/>
            <person name="Sutton G."/>
            <person name="Sutton G.G."/>
            <person name="Tao W."/>
            <person name="Teichmann S."/>
            <person name="Tobari Y.N."/>
            <person name="Tomimura Y."/>
            <person name="Tsolas J.M."/>
            <person name="Valente V.L."/>
            <person name="Venter E."/>
            <person name="Venter J.C."/>
            <person name="Vicario S."/>
            <person name="Vieira F.G."/>
            <person name="Vilella A.J."/>
            <person name="Villasante A."/>
            <person name="Walenz B."/>
            <person name="Wang J."/>
            <person name="Wasserman M."/>
            <person name="Watts T."/>
            <person name="Wilson D."/>
            <person name="Wilson R.K."/>
            <person name="Wing R.A."/>
            <person name="Wolfner M.F."/>
            <person name="Wong A."/>
            <person name="Wong G.K."/>
            <person name="Wu C.I."/>
            <person name="Wu G."/>
            <person name="Yamamoto D."/>
            <person name="Yang H.P."/>
            <person name="Yang S.P."/>
            <person name="Yorke J.A."/>
            <person name="Yoshida K."/>
            <person name="Zdobnov E."/>
            <person name="Zhang P."/>
            <person name="Zhang Y."/>
            <person name="Zimin A.V."/>
            <person name="Baldwin J."/>
            <person name="Abdouelleil A."/>
            <person name="Abdulkadir J."/>
            <person name="Abebe A."/>
            <person name="Abera B."/>
            <person name="Abreu J."/>
            <person name="Acer S.C."/>
            <person name="Aftuck L."/>
            <person name="Alexander A."/>
            <person name="An P."/>
            <person name="Anderson E."/>
            <person name="Anderson S."/>
            <person name="Arachi H."/>
            <person name="Azer M."/>
            <person name="Bachantsang P."/>
            <person name="Barry A."/>
            <person name="Bayul T."/>
            <person name="Berlin A."/>
            <person name="Bessette D."/>
            <person name="Bloom T."/>
            <person name="Blye J."/>
            <person name="Boguslavskiy L."/>
            <person name="Bonnet C."/>
            <person name="Boukhgalter B."/>
            <person name="Bourzgui I."/>
            <person name="Brown A."/>
            <person name="Cahill P."/>
            <person name="Channer S."/>
            <person name="Cheshatsang Y."/>
            <person name="Chuda L."/>
            <person name="Citroen M."/>
            <person name="Collymore A."/>
            <person name="Cooke P."/>
            <person name="Costello M."/>
            <person name="D'Aco K."/>
            <person name="Daza R."/>
            <person name="De Haan G."/>
            <person name="DeGray S."/>
            <person name="DeMaso C."/>
            <person name="Dhargay N."/>
            <person name="Dooley K."/>
            <person name="Dooley E."/>
            <person name="Doricent M."/>
            <person name="Dorje P."/>
            <person name="Dorjee K."/>
            <person name="Dupes A."/>
            <person name="Elong R."/>
            <person name="Falk J."/>
            <person name="Farina A."/>
            <person name="Faro S."/>
            <person name="Ferguson D."/>
            <person name="Fisher S."/>
            <person name="Foley C.D."/>
            <person name="Franke A."/>
            <person name="Friedrich D."/>
            <person name="Gadbois L."/>
            <person name="Gearin G."/>
            <person name="Gearin C.R."/>
            <person name="Giannoukos G."/>
            <person name="Goode T."/>
            <person name="Graham J."/>
            <person name="Grandbois E."/>
            <person name="Grewal S."/>
            <person name="Gyaltsen K."/>
            <person name="Hafez N."/>
            <person name="Hagos B."/>
            <person name="Hall J."/>
            <person name="Henson C."/>
            <person name="Hollinger A."/>
            <person name="Honan T."/>
            <person name="Huard M.D."/>
            <person name="Hughes L."/>
            <person name="Hurhula B."/>
            <person name="Husby M.E."/>
            <person name="Kamat A."/>
            <person name="Kanga B."/>
            <person name="Kashin S."/>
            <person name="Khazanovich D."/>
            <person name="Kisner P."/>
            <person name="Lance K."/>
            <person name="Lara M."/>
            <person name="Lee W."/>
            <person name="Lennon N."/>
            <person name="Letendre F."/>
            <person name="LeVine R."/>
            <person name="Lipovsky A."/>
            <person name="Liu X."/>
            <person name="Liu J."/>
            <person name="Liu S."/>
            <person name="Lokyitsang T."/>
            <person name="Lokyitsang Y."/>
            <person name="Lubonja R."/>
            <person name="Lui A."/>
            <person name="MacDonald P."/>
            <person name="Magnisalis V."/>
            <person name="Maru K."/>
            <person name="Matthews C."/>
            <person name="McCusker W."/>
            <person name="McDonough S."/>
            <person name="Mehta T."/>
            <person name="Meldrim J."/>
            <person name="Meneus L."/>
            <person name="Mihai O."/>
            <person name="Mihalev A."/>
            <person name="Mihova T."/>
            <person name="Mittelman R."/>
            <person name="Mlenga V."/>
            <person name="Montmayeur A."/>
            <person name="Mulrain L."/>
            <person name="Navidi A."/>
            <person name="Naylor J."/>
            <person name="Negash T."/>
            <person name="Nguyen T."/>
            <person name="Nguyen N."/>
            <person name="Nicol R."/>
            <person name="Norbu C."/>
            <person name="Norbu N."/>
            <person name="Novod N."/>
            <person name="O'Neill B."/>
            <person name="Osman S."/>
            <person name="Markiewicz E."/>
            <person name="Oyono O.L."/>
            <person name="Patti C."/>
            <person name="Phunkhang P."/>
            <person name="Pierre F."/>
            <person name="Priest M."/>
            <person name="Raghuraman S."/>
            <person name="Rege F."/>
            <person name="Reyes R."/>
            <person name="Rise C."/>
            <person name="Rogov P."/>
            <person name="Ross K."/>
            <person name="Ryan E."/>
            <person name="Settipalli S."/>
            <person name="Shea T."/>
            <person name="Sherpa N."/>
            <person name="Shi L."/>
            <person name="Shih D."/>
            <person name="Sparrow T."/>
            <person name="Spaulding J."/>
            <person name="Stalker J."/>
            <person name="Stange-Thomann N."/>
            <person name="Stavropoulos S."/>
            <person name="Stone C."/>
            <person name="Strader C."/>
            <person name="Tesfaye S."/>
            <person name="Thomson T."/>
            <person name="Thoulutsang Y."/>
            <person name="Thoulutsang D."/>
            <person name="Topham K."/>
            <person name="Topping I."/>
            <person name="Tsamla T."/>
            <person name="Vassiliev H."/>
            <person name="Vo A."/>
            <person name="Wangchuk T."/>
            <person name="Wangdi T."/>
            <person name="Weiand M."/>
            <person name="Wilkinson J."/>
            <person name="Wilson A."/>
            <person name="Yadav S."/>
            <person name="Young G."/>
            <person name="Yu Q."/>
            <person name="Zembek L."/>
            <person name="Zhong D."/>
            <person name="Zimmer A."/>
            <person name="Zwirko Z."/>
            <person name="Jaffe D.B."/>
            <person name="Alvarez P."/>
            <person name="Brockman W."/>
            <person name="Butler J."/>
            <person name="Chin C."/>
            <person name="Gnerre S."/>
            <person name="Grabherr M."/>
            <person name="Kleber M."/>
            <person name="Mauceli E."/>
            <person name="MacCallum I."/>
        </authorList>
    </citation>
    <scope>NUCLEOTIDE SEQUENCE [LARGE SCALE GENOMIC DNA]</scope>
    <source>
        <strain evidence="13">Tucson 15081-1352.22</strain>
    </source>
</reference>
<keyword evidence="6 10" id="KW-0472">Membrane</keyword>
<dbReference type="KEGG" id="dmo:Dmoj_GI21316"/>
<keyword evidence="8 9" id="KW-0807">Transducer</keyword>
<dbReference type="OrthoDB" id="5957382at2759"/>
<sequence>MASRMLIIDTSDEFQPLLNASDLCQIHSTPRYIFLFLVSVLFVCTLVGNLSALYVNSSRKLRPFFRACLISLACSDLMYCINFTTSNIALFRADYLEYWILGPFMCYLIPFVNTTTVLCSSCMLVAIALDRYMSIRRAAVGIWTPHWLLCVLCIGGIWLACMGVAVPLFFIYRPIRVYIQTTDELIVSEIQQVTMCVGRRTQVGIYNGVTLSLVFVPCIVAFIFLHVTIAQQLWQRRHQLRSLKRQQQQQPMWLDYPLGNRETAYAVMSAFSVAACVHTSAAQMTQQPQQERKMTPAAVARVARHRRMVKVVLLMMGAFICLRLPAWIFLMMRVYGSFSSPLSWMFYFSFGLLNLTSCALNPLFYTFLPQTLRVLSQLKLMLCRLLCCGRAANLESDAPMPSEAPEQAARGLCFGLHVTWRCQLKLRTQQMVPAAKEPVSIIELPSIASSSLSKEVFKDLSISHGRSLPSPVSIKSLG</sequence>
<dbReference type="PANTHER" id="PTHR24238">
    <property type="entry name" value="G-PROTEIN COUPLED RECEPTOR"/>
    <property type="match status" value="1"/>
</dbReference>
<feature type="transmembrane region" description="Helical" evidence="10">
    <location>
        <begin position="67"/>
        <end position="92"/>
    </location>
</feature>
<keyword evidence="13" id="KW-1185">Reference proteome</keyword>
<dbReference type="AlphaFoldDB" id="B4KMI0"/>
<protein>
    <recommendedName>
        <fullName evidence="11">G-protein coupled receptors family 1 profile domain-containing protein</fullName>
    </recommendedName>
</protein>
<feature type="transmembrane region" description="Helical" evidence="10">
    <location>
        <begin position="311"/>
        <end position="332"/>
    </location>
</feature>
<dbReference type="Gene3D" id="1.20.1070.10">
    <property type="entry name" value="Rhodopsin 7-helix transmembrane proteins"/>
    <property type="match status" value="1"/>
</dbReference>